<dbReference type="OrthoDB" id="206452at2157"/>
<dbReference type="STRING" id="547559.Nmag_0235"/>
<evidence type="ECO:0000259" key="6">
    <source>
        <dbReference type="PROSITE" id="PS51900"/>
    </source>
</evidence>
<feature type="domain" description="Tyr recombinase" evidence="5">
    <location>
        <begin position="142"/>
        <end position="361"/>
    </location>
</feature>
<reference evidence="9" key="1">
    <citation type="submission" date="2010-02" db="EMBL/GenBank/DDBJ databases">
        <title>Complete sequence of chromosome of Natrialba magadii ATCC 43099.</title>
        <authorList>
            <consortium name="US DOE Joint Genome Institute"/>
            <person name="Lucas S."/>
            <person name="Copeland A."/>
            <person name="Lapidus A."/>
            <person name="Cheng J.-F."/>
            <person name="Bruce D."/>
            <person name="Goodwin L."/>
            <person name="Pitluck S."/>
            <person name="Davenport K."/>
            <person name="Saunders E."/>
            <person name="Detter J.C."/>
            <person name="Han C."/>
            <person name="Tapia R."/>
            <person name="Land M."/>
            <person name="Hauser L."/>
            <person name="Kyrpides N."/>
            <person name="Mikhailova N."/>
            <person name="De Castro R.E."/>
            <person name="Maupin-Furlow J.A."/>
            <person name="Woyke T."/>
        </authorList>
    </citation>
    <scope>NUCLEOTIDE SEQUENCE [LARGE SCALE GENOMIC DNA]</scope>
    <source>
        <strain evidence="9">ATCC 43099 / DSM 3394 / CCM 3739 / CIP 104546 / IAM 13178 / JCM 8861 / NBRC 102185 / NCIMB 2190 / MS3</strain>
    </source>
</reference>
<dbReference type="PATRIC" id="fig|547559.17.peg.312"/>
<protein>
    <submittedName>
        <fullName evidence="7 8">Integrase</fullName>
    </submittedName>
</protein>
<dbReference type="RefSeq" id="WP_004213693.1">
    <property type="nucleotide sequence ID" value="NC_013922.1"/>
</dbReference>
<reference evidence="7" key="4">
    <citation type="submission" date="2016-09" db="EMBL/GenBank/DDBJ databases">
        <authorList>
            <person name="Pfeiffer F."/>
        </authorList>
    </citation>
    <scope>NUCLEOTIDE SEQUENCE</scope>
    <source>
        <strain evidence="7">ATCC 43099</strain>
    </source>
</reference>
<dbReference type="PROSITE" id="PS51898">
    <property type="entry name" value="TYR_RECOMBINASE"/>
    <property type="match status" value="1"/>
</dbReference>
<reference evidence="8 10" key="3">
    <citation type="journal article" date="2014" name="PLoS Genet.">
        <title>Phylogenetically driven sequencing of extremely halophilic archaea reveals strategies for static and dynamic osmo-response.</title>
        <authorList>
            <person name="Becker E.A."/>
            <person name="Seitzer P.M."/>
            <person name="Tritt A."/>
            <person name="Larsen D."/>
            <person name="Krusor M."/>
            <person name="Yao A.I."/>
            <person name="Wu D."/>
            <person name="Madern D."/>
            <person name="Eisen J.A."/>
            <person name="Darling A.E."/>
            <person name="Facciotti M.T."/>
        </authorList>
    </citation>
    <scope>NUCLEOTIDE SEQUENCE [LARGE SCALE GENOMIC DNA]</scope>
    <source>
        <strain evidence="10">ATCC 43099 / DSM 3394 / CCM 3739 / CIP 104546 / IAM 13178 / JCM 8861 / NBRC 102185 / NCIMB 2190 / MS3</strain>
        <strain evidence="8">MS-3</strain>
    </source>
</reference>
<feature type="domain" description="Core-binding (CB)" evidence="6">
    <location>
        <begin position="17"/>
        <end position="101"/>
    </location>
</feature>
<dbReference type="Gene3D" id="1.10.443.10">
    <property type="entry name" value="Intergrase catalytic core"/>
    <property type="match status" value="1"/>
</dbReference>
<evidence type="ECO:0000313" key="7">
    <source>
        <dbReference type="EMBL" id="ADD03827.1"/>
    </source>
</evidence>
<evidence type="ECO:0000313" key="10">
    <source>
        <dbReference type="Proteomes" id="UP000011543"/>
    </source>
</evidence>
<dbReference type="Pfam" id="PF02899">
    <property type="entry name" value="Phage_int_SAM_1"/>
    <property type="match status" value="1"/>
</dbReference>
<proteinExistence type="predicted"/>
<keyword evidence="3" id="KW-0233">DNA recombination</keyword>
<dbReference type="PROSITE" id="PS51900">
    <property type="entry name" value="CB"/>
    <property type="match status" value="1"/>
</dbReference>
<dbReference type="GO" id="GO:0015074">
    <property type="term" value="P:DNA integration"/>
    <property type="evidence" value="ECO:0007669"/>
    <property type="project" value="UniProtKB-KW"/>
</dbReference>
<dbReference type="InterPro" id="IPR002104">
    <property type="entry name" value="Integrase_catalytic"/>
</dbReference>
<dbReference type="InterPro" id="IPR011010">
    <property type="entry name" value="DNA_brk_join_enz"/>
</dbReference>
<dbReference type="InterPro" id="IPR050090">
    <property type="entry name" value="Tyrosine_recombinase_XerCD"/>
</dbReference>
<evidence type="ECO:0000256" key="3">
    <source>
        <dbReference type="ARBA" id="ARBA00023172"/>
    </source>
</evidence>
<dbReference type="SUPFAM" id="SSF56349">
    <property type="entry name" value="DNA breaking-rejoining enzymes"/>
    <property type="match status" value="1"/>
</dbReference>
<dbReference type="SUPFAM" id="SSF47823">
    <property type="entry name" value="lambda integrase-like, N-terminal domain"/>
    <property type="match status" value="1"/>
</dbReference>
<evidence type="ECO:0000313" key="8">
    <source>
        <dbReference type="EMBL" id="ELY33490.1"/>
    </source>
</evidence>
<evidence type="ECO:0000256" key="1">
    <source>
        <dbReference type="ARBA" id="ARBA00022908"/>
    </source>
</evidence>
<dbReference type="PANTHER" id="PTHR30349:SF41">
    <property type="entry name" value="INTEGRASE_RECOMBINASE PROTEIN MJ0367-RELATED"/>
    <property type="match status" value="1"/>
</dbReference>
<dbReference type="InterPro" id="IPR010998">
    <property type="entry name" value="Integrase_recombinase_N"/>
</dbReference>
<dbReference type="CDD" id="cd00397">
    <property type="entry name" value="DNA_BRE_C"/>
    <property type="match status" value="1"/>
</dbReference>
<keyword evidence="9" id="KW-1185">Reference proteome</keyword>
<dbReference type="InterPro" id="IPR013762">
    <property type="entry name" value="Integrase-like_cat_sf"/>
</dbReference>
<dbReference type="GO" id="GO:0003677">
    <property type="term" value="F:DNA binding"/>
    <property type="evidence" value="ECO:0007669"/>
    <property type="project" value="UniProtKB-UniRule"/>
</dbReference>
<accession>D3SX07</accession>
<dbReference type="EMBL" id="CP001932">
    <property type="protein sequence ID" value="ADD03827.1"/>
    <property type="molecule type" value="Genomic_DNA"/>
</dbReference>
<dbReference type="Proteomes" id="UP000001879">
    <property type="component" value="Chromosome"/>
</dbReference>
<dbReference type="eggNOG" id="arCOG01241">
    <property type="taxonomic scope" value="Archaea"/>
</dbReference>
<dbReference type="Proteomes" id="UP000011543">
    <property type="component" value="Unassembled WGS sequence"/>
</dbReference>
<evidence type="ECO:0000256" key="2">
    <source>
        <dbReference type="ARBA" id="ARBA00023125"/>
    </source>
</evidence>
<evidence type="ECO:0000313" key="9">
    <source>
        <dbReference type="Proteomes" id="UP000001879"/>
    </source>
</evidence>
<reference evidence="7 9" key="2">
    <citation type="journal article" date="2012" name="BMC Genomics">
        <title>A comparative genomics perspective on the genetic content of the alkaliphilic haloarchaeon Natrialba magadii ATCC 43099T.</title>
        <authorList>
            <person name="Siddaramappa S."/>
            <person name="Challacombe J.F."/>
            <person name="Decastro R.E."/>
            <person name="Pfeiffer F."/>
            <person name="Sastre D.E."/>
            <person name="Gimenez M.I."/>
            <person name="Paggi R.A."/>
            <person name="Detter J.C."/>
            <person name="Davenport K.W."/>
            <person name="Goodwin L.A."/>
            <person name="Kyrpides N."/>
            <person name="Tapia R."/>
            <person name="Pitluck S."/>
            <person name="Lucas S."/>
            <person name="Woyke T."/>
            <person name="Maupin-Furlow J.A."/>
        </authorList>
    </citation>
    <scope>NUCLEOTIDE SEQUENCE [LARGE SCALE GENOMIC DNA]</scope>
    <source>
        <strain evidence="7">ATCC 43099</strain>
        <strain evidence="9">ATCC 43099 / DSM 3394 / CCM 3739 / CIP 104546 / IAM 13178 / JCM 8861 / NBRC 102185 / NCIMB 2190 / MS3</strain>
    </source>
</reference>
<dbReference type="InterPro" id="IPR004107">
    <property type="entry name" value="Integrase_SAM-like_N"/>
</dbReference>
<dbReference type="Gene3D" id="1.10.150.130">
    <property type="match status" value="1"/>
</dbReference>
<sequence>MTTRNDEGQFGTKYELTEYEELYDQYSTWVGINAEKETTETRLKAGVRAWLHWCEENGVDPVTAEENDVRAYIQYLQVEDAADTTITRRVASVSKYYHGLKHDVTAPWELERNPTADINLRKDYKIKNTADYVSVLHQEERKDIIALPPEQIEPLVEHVPGKRPATRTRNSLIVRLLWQTACRADELSRIKLSKLDWDNRTIEIRSSKLNEEDHPELIEREIWWEPNLDLLLRRWVDSHRERLNSEASDRYLFIGTNNTKKEDREDDHFQMAPGTISRIVKDAAHNAGLQEPLVADGDEVQQWLYTAHRLRHSRITYLANDANGGEGMDLNALRMMAGHAKFDTTLSYVQNDWNTARERYRNALKGHKTF</sequence>
<dbReference type="GeneID" id="8823055"/>
<dbReference type="KEGG" id="nmg:Nmag_0235"/>
<evidence type="ECO:0000256" key="4">
    <source>
        <dbReference type="PROSITE-ProRule" id="PRU01248"/>
    </source>
</evidence>
<keyword evidence="1" id="KW-0229">DNA integration</keyword>
<dbReference type="PaxDb" id="547559-Nmag_0235"/>
<dbReference type="HOGENOM" id="CLU_703232_0_0_2"/>
<name>D3SX07_NATMM</name>
<dbReference type="PANTHER" id="PTHR30349">
    <property type="entry name" value="PHAGE INTEGRASE-RELATED"/>
    <property type="match status" value="1"/>
</dbReference>
<dbReference type="EMBL" id="AOHS01000009">
    <property type="protein sequence ID" value="ELY33490.1"/>
    <property type="molecule type" value="Genomic_DNA"/>
</dbReference>
<dbReference type="GO" id="GO:0006310">
    <property type="term" value="P:DNA recombination"/>
    <property type="evidence" value="ECO:0007669"/>
    <property type="project" value="UniProtKB-KW"/>
</dbReference>
<evidence type="ECO:0000259" key="5">
    <source>
        <dbReference type="PROSITE" id="PS51898"/>
    </source>
</evidence>
<organism evidence="7 9">
    <name type="scientific">Natrialba magadii (strain ATCC 43099 / DSM 3394 / CCM 3739 / CIP 104546 / IAM 13178 / JCM 8861 / NBRC 102185 / NCIMB 2190 / MS3)</name>
    <name type="common">Natronobacterium magadii</name>
    <dbReference type="NCBI Taxonomy" id="547559"/>
    <lineage>
        <taxon>Archaea</taxon>
        <taxon>Methanobacteriati</taxon>
        <taxon>Methanobacteriota</taxon>
        <taxon>Stenosarchaea group</taxon>
        <taxon>Halobacteria</taxon>
        <taxon>Halobacteriales</taxon>
        <taxon>Natrialbaceae</taxon>
        <taxon>Natrialba</taxon>
    </lineage>
</organism>
<keyword evidence="2 4" id="KW-0238">DNA-binding</keyword>
<dbReference type="AlphaFoldDB" id="D3SX07"/>
<gene>
    <name evidence="7" type="ordered locus">Nmag_0235</name>
    <name evidence="8" type="ORF">C500_01620</name>
</gene>
<dbReference type="Pfam" id="PF00589">
    <property type="entry name" value="Phage_integrase"/>
    <property type="match status" value="1"/>
</dbReference>
<dbReference type="InterPro" id="IPR044068">
    <property type="entry name" value="CB"/>
</dbReference>